<sequence>MARSLTSYAGSTLSSLYCVKIACRNMAAVSRIVAALVFMLMAVASVHGTDDASAPSSADTCGQVLTSLLPCVPAIGKDAQKPTPECCSAIKAVSPTCVCYLISSKPDIPDPLKDINLDAVAKLPKACGLKAHYVSH</sequence>
<dbReference type="EMBL" id="LVLJ01002295">
    <property type="protein sequence ID" value="OAE25673.1"/>
    <property type="molecule type" value="Genomic_DNA"/>
</dbReference>
<evidence type="ECO:0000256" key="3">
    <source>
        <dbReference type="ARBA" id="ARBA00023157"/>
    </source>
</evidence>
<keyword evidence="4" id="KW-0325">Glycoprotein</keyword>
<dbReference type="GO" id="GO:0006869">
    <property type="term" value="P:lipid transport"/>
    <property type="evidence" value="ECO:0007669"/>
    <property type="project" value="InterPro"/>
</dbReference>
<dbReference type="PANTHER" id="PTHR33044">
    <property type="entry name" value="BIFUNCTIONAL INHIBITOR/LIPID-TRANSFER PROTEIN/SEED STORAGE 2S ALBUMIN SUPERFAMILY PROTEIN-RELATED"/>
    <property type="match status" value="1"/>
</dbReference>
<evidence type="ECO:0000256" key="1">
    <source>
        <dbReference type="ARBA" id="ARBA00009748"/>
    </source>
</evidence>
<evidence type="ECO:0000256" key="2">
    <source>
        <dbReference type="ARBA" id="ARBA00022729"/>
    </source>
</evidence>
<dbReference type="AlphaFoldDB" id="A0A176VZ57"/>
<proteinExistence type="inferred from homology"/>
<dbReference type="PRINTS" id="PR00382">
    <property type="entry name" value="LIPIDTRNSFER"/>
</dbReference>
<dbReference type="InterPro" id="IPR036312">
    <property type="entry name" value="Bifun_inhib/LTP/seed_sf"/>
</dbReference>
<dbReference type="SUPFAM" id="SSF47699">
    <property type="entry name" value="Bifunctional inhibitor/lipid-transfer protein/seed storage 2S albumin"/>
    <property type="match status" value="1"/>
</dbReference>
<protein>
    <recommendedName>
        <fullName evidence="5">Bifunctional inhibitor/plant lipid transfer protein/seed storage helical domain-containing protein</fullName>
    </recommendedName>
</protein>
<comment type="caution">
    <text evidence="6">The sequence shown here is derived from an EMBL/GenBank/DDBJ whole genome shotgun (WGS) entry which is preliminary data.</text>
</comment>
<dbReference type="InterPro" id="IPR016140">
    <property type="entry name" value="Bifunc_inhib/LTP/seed_store"/>
</dbReference>
<accession>A0A176VZ57</accession>
<feature type="domain" description="Bifunctional inhibitor/plant lipid transfer protein/seed storage helical" evidence="5">
    <location>
        <begin position="61"/>
        <end position="133"/>
    </location>
</feature>
<dbReference type="SMART" id="SM00499">
    <property type="entry name" value="AAI"/>
    <property type="match status" value="1"/>
</dbReference>
<dbReference type="GO" id="GO:0008289">
    <property type="term" value="F:lipid binding"/>
    <property type="evidence" value="ECO:0007669"/>
    <property type="project" value="InterPro"/>
</dbReference>
<evidence type="ECO:0000256" key="4">
    <source>
        <dbReference type="ARBA" id="ARBA00023180"/>
    </source>
</evidence>
<dbReference type="InterPro" id="IPR043325">
    <property type="entry name" value="LTSS"/>
</dbReference>
<keyword evidence="2" id="KW-0732">Signal</keyword>
<gene>
    <name evidence="6" type="ORF">AXG93_4368s1330</name>
</gene>
<dbReference type="Proteomes" id="UP000077202">
    <property type="component" value="Unassembled WGS sequence"/>
</dbReference>
<dbReference type="Pfam" id="PF14368">
    <property type="entry name" value="LTP_2"/>
    <property type="match status" value="1"/>
</dbReference>
<reference evidence="6" key="1">
    <citation type="submission" date="2016-03" db="EMBL/GenBank/DDBJ databases">
        <title>Mechanisms controlling the formation of the plant cell surface in tip-growing cells are functionally conserved among land plants.</title>
        <authorList>
            <person name="Honkanen S."/>
            <person name="Jones V.A."/>
            <person name="Morieri G."/>
            <person name="Champion C."/>
            <person name="Hetherington A.J."/>
            <person name="Kelly S."/>
            <person name="Saint-Marcoux D."/>
            <person name="Proust H."/>
            <person name="Prescott H."/>
            <person name="Dolan L."/>
        </authorList>
    </citation>
    <scope>NUCLEOTIDE SEQUENCE [LARGE SCALE GENOMIC DNA]</scope>
    <source>
        <tissue evidence="6">Whole gametophyte</tissue>
    </source>
</reference>
<evidence type="ECO:0000259" key="5">
    <source>
        <dbReference type="SMART" id="SM00499"/>
    </source>
</evidence>
<organism evidence="6 7">
    <name type="scientific">Marchantia polymorpha subsp. ruderalis</name>
    <dbReference type="NCBI Taxonomy" id="1480154"/>
    <lineage>
        <taxon>Eukaryota</taxon>
        <taxon>Viridiplantae</taxon>
        <taxon>Streptophyta</taxon>
        <taxon>Embryophyta</taxon>
        <taxon>Marchantiophyta</taxon>
        <taxon>Marchantiopsida</taxon>
        <taxon>Marchantiidae</taxon>
        <taxon>Marchantiales</taxon>
        <taxon>Marchantiaceae</taxon>
        <taxon>Marchantia</taxon>
    </lineage>
</organism>
<evidence type="ECO:0000313" key="7">
    <source>
        <dbReference type="Proteomes" id="UP000077202"/>
    </source>
</evidence>
<dbReference type="InterPro" id="IPR000528">
    <property type="entry name" value="Plant_nsLTP"/>
</dbReference>
<dbReference type="Gene3D" id="1.10.110.10">
    <property type="entry name" value="Plant lipid-transfer and hydrophobic proteins"/>
    <property type="match status" value="1"/>
</dbReference>
<dbReference type="CDD" id="cd00010">
    <property type="entry name" value="AAI_LTSS"/>
    <property type="match status" value="1"/>
</dbReference>
<comment type="similarity">
    <text evidence="1">Belongs to the plant LTP family.</text>
</comment>
<keyword evidence="7" id="KW-1185">Reference proteome</keyword>
<name>A0A176VZ57_MARPO</name>
<evidence type="ECO:0000313" key="6">
    <source>
        <dbReference type="EMBL" id="OAE25673.1"/>
    </source>
</evidence>
<keyword evidence="3" id="KW-1015">Disulfide bond</keyword>